<dbReference type="EMBL" id="JABULH010000003">
    <property type="protein sequence ID" value="NTS65172.1"/>
    <property type="molecule type" value="Genomic_DNA"/>
</dbReference>
<dbReference type="Pfam" id="PF00563">
    <property type="entry name" value="EAL"/>
    <property type="match status" value="1"/>
</dbReference>
<feature type="transmembrane region" description="Helical" evidence="1">
    <location>
        <begin position="103"/>
        <end position="123"/>
    </location>
</feature>
<keyword evidence="1" id="KW-0812">Transmembrane</keyword>
<dbReference type="PANTHER" id="PTHR33121:SF15">
    <property type="entry name" value="BLUE LIGHT- AND TEMPERATURE-REGULATED ANTIREPRESSOR BLUF"/>
    <property type="match status" value="1"/>
</dbReference>
<keyword evidence="1" id="KW-0472">Membrane</keyword>
<evidence type="ECO:0000259" key="2">
    <source>
        <dbReference type="PROSITE" id="PS50883"/>
    </source>
</evidence>
<proteinExistence type="predicted"/>
<feature type="transmembrane region" description="Helical" evidence="1">
    <location>
        <begin position="72"/>
        <end position="97"/>
    </location>
</feature>
<dbReference type="CDD" id="cd01948">
    <property type="entry name" value="EAL"/>
    <property type="match status" value="1"/>
</dbReference>
<dbReference type="InterPro" id="IPR001633">
    <property type="entry name" value="EAL_dom"/>
</dbReference>
<dbReference type="Gene3D" id="3.30.70.270">
    <property type="match status" value="1"/>
</dbReference>
<feature type="domain" description="GGDEF" evidence="3">
    <location>
        <begin position="227"/>
        <end position="359"/>
    </location>
</feature>
<feature type="transmembrane region" description="Helical" evidence="1">
    <location>
        <begin position="152"/>
        <end position="170"/>
    </location>
</feature>
<dbReference type="Proteomes" id="UP000621447">
    <property type="component" value="Unassembled WGS sequence"/>
</dbReference>
<name>A0ABX2JQ17_9SPHN</name>
<accession>A0ABX2JQ17</accession>
<dbReference type="SUPFAM" id="SSF55073">
    <property type="entry name" value="Nucleotide cyclase"/>
    <property type="match status" value="1"/>
</dbReference>
<dbReference type="PROSITE" id="PS50887">
    <property type="entry name" value="GGDEF"/>
    <property type="match status" value="1"/>
</dbReference>
<evidence type="ECO:0000256" key="1">
    <source>
        <dbReference type="SAM" id="Phobius"/>
    </source>
</evidence>
<evidence type="ECO:0000259" key="3">
    <source>
        <dbReference type="PROSITE" id="PS50887"/>
    </source>
</evidence>
<keyword evidence="1" id="KW-1133">Transmembrane helix</keyword>
<dbReference type="PROSITE" id="PS50883">
    <property type="entry name" value="EAL"/>
    <property type="match status" value="1"/>
</dbReference>
<dbReference type="PANTHER" id="PTHR33121">
    <property type="entry name" value="CYCLIC DI-GMP PHOSPHODIESTERASE PDEF"/>
    <property type="match status" value="1"/>
</dbReference>
<dbReference type="Pfam" id="PF00990">
    <property type="entry name" value="GGDEF"/>
    <property type="match status" value="1"/>
</dbReference>
<dbReference type="InterPro" id="IPR000160">
    <property type="entry name" value="GGDEF_dom"/>
</dbReference>
<dbReference type="InterPro" id="IPR043128">
    <property type="entry name" value="Rev_trsase/Diguanyl_cyclase"/>
</dbReference>
<dbReference type="CDD" id="cd01949">
    <property type="entry name" value="GGDEF"/>
    <property type="match status" value="1"/>
</dbReference>
<evidence type="ECO:0000313" key="4">
    <source>
        <dbReference type="EMBL" id="NTS65172.1"/>
    </source>
</evidence>
<reference evidence="4 5" key="1">
    <citation type="submission" date="2020-06" db="EMBL/GenBank/DDBJ databases">
        <title>Sphingomonas hominis sp. nov., a member of the Sphingomonas, isolated from the hair of a 22-year-old girl.</title>
        <authorList>
            <person name="Zhang D.-F."/>
            <person name="Cui X.-W."/>
        </authorList>
    </citation>
    <scope>NUCLEOTIDE SEQUENCE [LARGE SCALE GENOMIC DNA]</scope>
    <source>
        <strain evidence="4 5">HHU CXW</strain>
    </source>
</reference>
<dbReference type="SMART" id="SM00052">
    <property type="entry name" value="EAL"/>
    <property type="match status" value="1"/>
</dbReference>
<protein>
    <submittedName>
        <fullName evidence="4">EAL domain-containing protein</fullName>
    </submittedName>
</protein>
<feature type="transmembrane region" description="Helical" evidence="1">
    <location>
        <begin position="20"/>
        <end position="51"/>
    </location>
</feature>
<dbReference type="InterPro" id="IPR029787">
    <property type="entry name" value="Nucleotide_cyclase"/>
</dbReference>
<dbReference type="SMART" id="SM00267">
    <property type="entry name" value="GGDEF"/>
    <property type="match status" value="1"/>
</dbReference>
<dbReference type="NCBIfam" id="TIGR00254">
    <property type="entry name" value="GGDEF"/>
    <property type="match status" value="1"/>
</dbReference>
<feature type="domain" description="EAL" evidence="2">
    <location>
        <begin position="368"/>
        <end position="617"/>
    </location>
</feature>
<organism evidence="4 5">
    <name type="scientific">Sphingomonas hominis</name>
    <dbReference type="NCBI Taxonomy" id="2741495"/>
    <lineage>
        <taxon>Bacteria</taxon>
        <taxon>Pseudomonadati</taxon>
        <taxon>Pseudomonadota</taxon>
        <taxon>Alphaproteobacteria</taxon>
        <taxon>Sphingomonadales</taxon>
        <taxon>Sphingomonadaceae</taxon>
        <taxon>Sphingomonas</taxon>
    </lineage>
</organism>
<dbReference type="InterPro" id="IPR050706">
    <property type="entry name" value="Cyclic-di-GMP_PDE-like"/>
</dbReference>
<dbReference type="SUPFAM" id="SSF141868">
    <property type="entry name" value="EAL domain-like"/>
    <property type="match status" value="1"/>
</dbReference>
<evidence type="ECO:0000313" key="5">
    <source>
        <dbReference type="Proteomes" id="UP000621447"/>
    </source>
</evidence>
<comment type="caution">
    <text evidence="4">The sequence shown here is derived from an EMBL/GenBank/DDBJ whole genome shotgun (WGS) entry which is preliminary data.</text>
</comment>
<gene>
    <name evidence="4" type="ORF">HRV97_08350</name>
</gene>
<dbReference type="InterPro" id="IPR035919">
    <property type="entry name" value="EAL_sf"/>
</dbReference>
<keyword evidence="5" id="KW-1185">Reference proteome</keyword>
<dbReference type="Gene3D" id="3.20.20.450">
    <property type="entry name" value="EAL domain"/>
    <property type="match status" value="1"/>
</dbReference>
<sequence length="647" mass="70178">MLVAAQFDSLRDQVPNLHLILLVNVTFLAFITAVGHYSSLTFLPSLLLAAGSMSRVIKWRRMSYPGVAATRLLFRSTIRTSILFGLILAGWSIWVMARSDQDAAPFIPFFAALSTIACAACLVSLPAAAYAVIWSGTVPMVLAMLASRDTAMMAAAVNLSVIATLIFGWMRRQHLQFRGIVRAHADTIDKEREVATFAFCDQLTGLANRRAFMSGLLASQRPEGEPLNVAVVLIDLDDFKLVNDKLGHAVGDALLCGIAARLQHFAPPDATCARLGGDEFAILLPGVDQAATEAAVRDIARVFDAPLVIDEAELDVFGSIGISAGDRWPDDAMVLMRRADLALYESKRNKRHAPFFFRDELQMRSDRRRVIETSYLDPVALDTLDVVFQPIVRVATGKVMGCEALARWVHPQLGRIPPDELFDVADRARVAHHFTRHLLRRALQKARHWPDTIVLSFNVTAGEVGDALQPMIAELCAAHDFSPSRLMIEITETALMRDLALAQRTIDDLRAMGIRVALDDFGAGFASIAYLKSIRFDLIKIDGGLVTAIAESALARQLLAGVVQLCRAIGTPIVVEQVETEAQLTIVSLLGVEKVQGYLVGRPVSDPAFTAFVAADRPAVPPPPPVLATAGGGATVVNIGWPSPIGG</sequence>